<accession>A0A0N9VXR9</accession>
<reference evidence="1 2" key="1">
    <citation type="journal article" date="2015" name="Int. J. Syst. Evol. Microbiol.">
        <title>Acinetobacter equi sp. nov. isolated from horse faeces.</title>
        <authorList>
            <person name="Poppel M.T."/>
            <person name="Skiebe E."/>
            <person name="Laue M."/>
            <person name="Bergmann H."/>
            <person name="Ebersberger I."/>
            <person name="Garn T."/>
            <person name="Fruth A."/>
            <person name="Baumgardt S."/>
            <person name="Busse H.J."/>
            <person name="Wilharm G."/>
        </authorList>
    </citation>
    <scope>NUCLEOTIDE SEQUENCE [LARGE SCALE GENOMIC DNA]</scope>
    <source>
        <strain evidence="1 2">114</strain>
    </source>
</reference>
<dbReference type="AlphaFoldDB" id="A0A0N9VXR9"/>
<sequence>MGQLKGESIVLAKQKFKCDGRVYGSQKNSYAETLYFIRYCPNTKMDGDQDGLPYENDSRWQ</sequence>
<keyword evidence="2" id="KW-1185">Reference proteome</keyword>
<gene>
    <name evidence="1" type="ORF">AOY20_00315</name>
</gene>
<evidence type="ECO:0000313" key="1">
    <source>
        <dbReference type="EMBL" id="ALH94103.1"/>
    </source>
</evidence>
<protein>
    <submittedName>
        <fullName evidence="1">Uncharacterized protein</fullName>
    </submittedName>
</protein>
<proteinExistence type="predicted"/>
<name>A0A0N9VXR9_9GAMM</name>
<evidence type="ECO:0000313" key="2">
    <source>
        <dbReference type="Proteomes" id="UP000064939"/>
    </source>
</evidence>
<dbReference type="EMBL" id="CP012808">
    <property type="protein sequence ID" value="ALH94103.1"/>
    <property type="molecule type" value="Genomic_DNA"/>
</dbReference>
<organism evidence="1 2">
    <name type="scientific">Acinetobacter equi</name>
    <dbReference type="NCBI Taxonomy" id="1324350"/>
    <lineage>
        <taxon>Bacteria</taxon>
        <taxon>Pseudomonadati</taxon>
        <taxon>Pseudomonadota</taxon>
        <taxon>Gammaproteobacteria</taxon>
        <taxon>Moraxellales</taxon>
        <taxon>Moraxellaceae</taxon>
        <taxon>Acinetobacter</taxon>
    </lineage>
</organism>
<dbReference type="STRING" id="1324350.AOY20_00315"/>
<dbReference type="Proteomes" id="UP000064939">
    <property type="component" value="Chromosome"/>
</dbReference>
<dbReference type="KEGG" id="aei:AOY20_00315"/>